<dbReference type="Proteomes" id="UP001163603">
    <property type="component" value="Chromosome 5"/>
</dbReference>
<organism evidence="1 2">
    <name type="scientific">Pistacia integerrima</name>
    <dbReference type="NCBI Taxonomy" id="434235"/>
    <lineage>
        <taxon>Eukaryota</taxon>
        <taxon>Viridiplantae</taxon>
        <taxon>Streptophyta</taxon>
        <taxon>Embryophyta</taxon>
        <taxon>Tracheophyta</taxon>
        <taxon>Spermatophyta</taxon>
        <taxon>Magnoliopsida</taxon>
        <taxon>eudicotyledons</taxon>
        <taxon>Gunneridae</taxon>
        <taxon>Pentapetalae</taxon>
        <taxon>rosids</taxon>
        <taxon>malvids</taxon>
        <taxon>Sapindales</taxon>
        <taxon>Anacardiaceae</taxon>
        <taxon>Pistacia</taxon>
    </lineage>
</organism>
<protein>
    <submittedName>
        <fullName evidence="1">Uncharacterized protein</fullName>
    </submittedName>
</protein>
<dbReference type="EMBL" id="CM047740">
    <property type="protein sequence ID" value="KAJ0039660.1"/>
    <property type="molecule type" value="Genomic_DNA"/>
</dbReference>
<proteinExistence type="predicted"/>
<sequence>MCQKSFLLVPINRAEEEGKGKGDRGMACEKSKILIIGATGYLGKYMVNASVSMGHSTFAFVRPLKPNAHPSKLQLHQEFQSMGVTVFQGEIDEHEKLVSVLRQVVSRQINQQQIMQIFRPRSRQITQQQIMQIANHADIQTKNCATDFCN</sequence>
<name>A0ACC0YNM5_9ROSI</name>
<comment type="caution">
    <text evidence="1">The sequence shown here is derived from an EMBL/GenBank/DDBJ whole genome shotgun (WGS) entry which is preliminary data.</text>
</comment>
<gene>
    <name evidence="1" type="ORF">Pint_27586</name>
</gene>
<evidence type="ECO:0000313" key="2">
    <source>
        <dbReference type="Proteomes" id="UP001163603"/>
    </source>
</evidence>
<keyword evidence="2" id="KW-1185">Reference proteome</keyword>
<reference evidence="2" key="1">
    <citation type="journal article" date="2023" name="G3 (Bethesda)">
        <title>Genome assembly and association tests identify interacting loci associated with vigor, precocity, and sex in interspecific pistachio rootstocks.</title>
        <authorList>
            <person name="Palmer W."/>
            <person name="Jacygrad E."/>
            <person name="Sagayaradj S."/>
            <person name="Cavanaugh K."/>
            <person name="Han R."/>
            <person name="Bertier L."/>
            <person name="Beede B."/>
            <person name="Kafkas S."/>
            <person name="Golino D."/>
            <person name="Preece J."/>
            <person name="Michelmore R."/>
        </authorList>
    </citation>
    <scope>NUCLEOTIDE SEQUENCE [LARGE SCALE GENOMIC DNA]</scope>
</reference>
<accession>A0ACC0YNM5</accession>
<evidence type="ECO:0000313" key="1">
    <source>
        <dbReference type="EMBL" id="KAJ0039660.1"/>
    </source>
</evidence>